<reference evidence="1" key="5">
    <citation type="journal article" date="2021" name="G3 (Bethesda)">
        <title>Aegilops tauschii genome assembly Aet v5.0 features greater sequence contiguity and improved annotation.</title>
        <authorList>
            <person name="Wang L."/>
            <person name="Zhu T."/>
            <person name="Rodriguez J.C."/>
            <person name="Deal K.R."/>
            <person name="Dubcovsky J."/>
            <person name="McGuire P.E."/>
            <person name="Lux T."/>
            <person name="Spannagl M."/>
            <person name="Mayer K.F.X."/>
            <person name="Baldrich P."/>
            <person name="Meyers B.C."/>
            <person name="Huo N."/>
            <person name="Gu Y.Q."/>
            <person name="Zhou H."/>
            <person name="Devos K.M."/>
            <person name="Bennetzen J.L."/>
            <person name="Unver T."/>
            <person name="Budak H."/>
            <person name="Gulick P.J."/>
            <person name="Galiba G."/>
            <person name="Kalapos B."/>
            <person name="Nelson D.R."/>
            <person name="Li P."/>
            <person name="You F.M."/>
            <person name="Luo M.C."/>
            <person name="Dvorak J."/>
        </authorList>
    </citation>
    <scope>NUCLEOTIDE SEQUENCE [LARGE SCALE GENOMIC DNA]</scope>
    <source>
        <strain evidence="1">cv. AL8/78</strain>
    </source>
</reference>
<organism evidence="1 2">
    <name type="scientific">Aegilops tauschii subsp. strangulata</name>
    <name type="common">Goatgrass</name>
    <dbReference type="NCBI Taxonomy" id="200361"/>
    <lineage>
        <taxon>Eukaryota</taxon>
        <taxon>Viridiplantae</taxon>
        <taxon>Streptophyta</taxon>
        <taxon>Embryophyta</taxon>
        <taxon>Tracheophyta</taxon>
        <taxon>Spermatophyta</taxon>
        <taxon>Magnoliopsida</taxon>
        <taxon>Liliopsida</taxon>
        <taxon>Poales</taxon>
        <taxon>Poaceae</taxon>
        <taxon>BOP clade</taxon>
        <taxon>Pooideae</taxon>
        <taxon>Triticodae</taxon>
        <taxon>Triticeae</taxon>
        <taxon>Triticinae</taxon>
        <taxon>Aegilops</taxon>
    </lineage>
</organism>
<dbReference type="Proteomes" id="UP000015105">
    <property type="component" value="Chromosome 6D"/>
</dbReference>
<sequence length="329" mass="36941">SADERPPIPPRFRFETFWLSQTGFVEAGGARWVEARAHPHPHPPSAIDSWHFCAKRGRQFMKGWGANLGRDLRERKKALLAAIQALDLRADSIGLSPDEWLSRYDLEDQLSVIYTDEEAYWRLRGAQKWVLKGDANTAYFRAIANGRRRHNTIPLLWDGASLLQDPRDIRSHVDGFYMSLFSAAPRSGLSLATDCWTGAQLVSDAENEALMAPFSEGEVWAAIRGMNPTSAPGPDGLPIKFFQAFWNVIKPEVMAIFDEFYVGSIDLGRLNYGIISLIPKVSGASYIRQFRPITVINVIFRILAKGYANRVTLLADHITHPNQSAFIQG</sequence>
<reference evidence="1" key="3">
    <citation type="journal article" date="2017" name="Nature">
        <title>Genome sequence of the progenitor of the wheat D genome Aegilops tauschii.</title>
        <authorList>
            <person name="Luo M.C."/>
            <person name="Gu Y.Q."/>
            <person name="Puiu D."/>
            <person name="Wang H."/>
            <person name="Twardziok S.O."/>
            <person name="Deal K.R."/>
            <person name="Huo N."/>
            <person name="Zhu T."/>
            <person name="Wang L."/>
            <person name="Wang Y."/>
            <person name="McGuire P.E."/>
            <person name="Liu S."/>
            <person name="Long H."/>
            <person name="Ramasamy R.K."/>
            <person name="Rodriguez J.C."/>
            <person name="Van S.L."/>
            <person name="Yuan L."/>
            <person name="Wang Z."/>
            <person name="Xia Z."/>
            <person name="Xiao L."/>
            <person name="Anderson O.D."/>
            <person name="Ouyang S."/>
            <person name="Liang Y."/>
            <person name="Zimin A.V."/>
            <person name="Pertea G."/>
            <person name="Qi P."/>
            <person name="Bennetzen J.L."/>
            <person name="Dai X."/>
            <person name="Dawson M.W."/>
            <person name="Muller H.G."/>
            <person name="Kugler K."/>
            <person name="Rivarola-Duarte L."/>
            <person name="Spannagl M."/>
            <person name="Mayer K.F.X."/>
            <person name="Lu F.H."/>
            <person name="Bevan M.W."/>
            <person name="Leroy P."/>
            <person name="Li P."/>
            <person name="You F.M."/>
            <person name="Sun Q."/>
            <person name="Liu Z."/>
            <person name="Lyons E."/>
            <person name="Wicker T."/>
            <person name="Salzberg S.L."/>
            <person name="Devos K.M."/>
            <person name="Dvorak J."/>
        </authorList>
    </citation>
    <scope>NUCLEOTIDE SEQUENCE [LARGE SCALE GENOMIC DNA]</scope>
    <source>
        <strain evidence="1">cv. AL8/78</strain>
    </source>
</reference>
<reference evidence="2" key="2">
    <citation type="journal article" date="2017" name="Nat. Plants">
        <title>The Aegilops tauschii genome reveals multiple impacts of transposons.</title>
        <authorList>
            <person name="Zhao G."/>
            <person name="Zou C."/>
            <person name="Li K."/>
            <person name="Wang K."/>
            <person name="Li T."/>
            <person name="Gao L."/>
            <person name="Zhang X."/>
            <person name="Wang H."/>
            <person name="Yang Z."/>
            <person name="Liu X."/>
            <person name="Jiang W."/>
            <person name="Mao L."/>
            <person name="Kong X."/>
            <person name="Jiao Y."/>
            <person name="Jia J."/>
        </authorList>
    </citation>
    <scope>NUCLEOTIDE SEQUENCE [LARGE SCALE GENOMIC DNA]</scope>
    <source>
        <strain evidence="2">cv. AL8/78</strain>
    </source>
</reference>
<dbReference type="PANTHER" id="PTHR46890:SF48">
    <property type="entry name" value="RNA-DIRECTED DNA POLYMERASE"/>
    <property type="match status" value="1"/>
</dbReference>
<reference evidence="2" key="1">
    <citation type="journal article" date="2014" name="Science">
        <title>Ancient hybridizations among the ancestral genomes of bread wheat.</title>
        <authorList>
            <consortium name="International Wheat Genome Sequencing Consortium,"/>
            <person name="Marcussen T."/>
            <person name="Sandve S.R."/>
            <person name="Heier L."/>
            <person name="Spannagl M."/>
            <person name="Pfeifer M."/>
            <person name="Jakobsen K.S."/>
            <person name="Wulff B.B."/>
            <person name="Steuernagel B."/>
            <person name="Mayer K.F."/>
            <person name="Olsen O.A."/>
        </authorList>
    </citation>
    <scope>NUCLEOTIDE SEQUENCE [LARGE SCALE GENOMIC DNA]</scope>
    <source>
        <strain evidence="2">cv. AL8/78</strain>
    </source>
</reference>
<keyword evidence="2" id="KW-1185">Reference proteome</keyword>
<reference evidence="1" key="4">
    <citation type="submission" date="2019-03" db="UniProtKB">
        <authorList>
            <consortium name="EnsemblPlants"/>
        </authorList>
    </citation>
    <scope>IDENTIFICATION</scope>
</reference>
<evidence type="ECO:0000313" key="1">
    <source>
        <dbReference type="EnsemblPlants" id="AET6Gv20925500.1"/>
    </source>
</evidence>
<dbReference type="PANTHER" id="PTHR46890">
    <property type="entry name" value="NON-LTR RETROLELEMENT REVERSE TRANSCRIPTASE-LIKE PROTEIN-RELATED"/>
    <property type="match status" value="1"/>
</dbReference>
<dbReference type="STRING" id="200361.A0A453PZE5"/>
<evidence type="ECO:0008006" key="3">
    <source>
        <dbReference type="Google" id="ProtNLM"/>
    </source>
</evidence>
<evidence type="ECO:0000313" key="2">
    <source>
        <dbReference type="Proteomes" id="UP000015105"/>
    </source>
</evidence>
<protein>
    <recommendedName>
        <fullName evidence="3">Reverse transcriptase domain-containing protein</fullName>
    </recommendedName>
</protein>
<dbReference type="EnsemblPlants" id="AET6Gv20925500.1">
    <property type="protein sequence ID" value="AET6Gv20925500.1"/>
    <property type="gene ID" value="AET6Gv20925500"/>
</dbReference>
<proteinExistence type="predicted"/>
<accession>A0A453PZE5</accession>
<name>A0A453PZE5_AEGTS</name>
<dbReference type="AlphaFoldDB" id="A0A453PZE5"/>
<dbReference type="InterPro" id="IPR052343">
    <property type="entry name" value="Retrotransposon-Effector_Assoc"/>
</dbReference>
<dbReference type="Gramene" id="AET6Gv20925500.1">
    <property type="protein sequence ID" value="AET6Gv20925500.1"/>
    <property type="gene ID" value="AET6Gv20925500"/>
</dbReference>